<reference evidence="10" key="1">
    <citation type="journal article" date="2014" name="Nat. Commun.">
        <title>The emerging biofuel crop Camelina sativa retains a highly undifferentiated hexaploid genome structure.</title>
        <authorList>
            <person name="Kagale S."/>
            <person name="Koh C."/>
            <person name="Nixon J."/>
            <person name="Bollina V."/>
            <person name="Clarke W.E."/>
            <person name="Tuteja R."/>
            <person name="Spillane C."/>
            <person name="Robinson S.J."/>
            <person name="Links M.G."/>
            <person name="Clarke C."/>
            <person name="Higgins E.E."/>
            <person name="Huebert T."/>
            <person name="Sharpe A.G."/>
            <person name="Parkin I.A."/>
        </authorList>
    </citation>
    <scope>NUCLEOTIDE SEQUENCE [LARGE SCALE GENOMIC DNA]</scope>
    <source>
        <strain evidence="10">cv. DH55</strain>
    </source>
</reference>
<protein>
    <submittedName>
        <fullName evidence="11">Defensin-like protein 137</fullName>
    </submittedName>
</protein>
<feature type="chain" id="PRO_5047158306" evidence="9">
    <location>
        <begin position="25"/>
        <end position="81"/>
    </location>
</feature>
<evidence type="ECO:0000256" key="7">
    <source>
        <dbReference type="ARBA" id="ARBA00022821"/>
    </source>
</evidence>
<dbReference type="GeneID" id="104714002"/>
<evidence type="ECO:0000256" key="5">
    <source>
        <dbReference type="ARBA" id="ARBA00022577"/>
    </source>
</evidence>
<keyword evidence="8" id="KW-1015">Disulfide bond</keyword>
<evidence type="ECO:0000256" key="3">
    <source>
        <dbReference type="ARBA" id="ARBA00022525"/>
    </source>
</evidence>
<evidence type="ECO:0000256" key="8">
    <source>
        <dbReference type="ARBA" id="ARBA00023157"/>
    </source>
</evidence>
<evidence type="ECO:0000256" key="6">
    <source>
        <dbReference type="ARBA" id="ARBA00022729"/>
    </source>
</evidence>
<dbReference type="InterPro" id="IPR010851">
    <property type="entry name" value="DEFL"/>
</dbReference>
<keyword evidence="10" id="KW-1185">Reference proteome</keyword>
<sequence length="81" mass="9052">MKRNFQLSFVTLIIFTVLMLGVMGDMSIGGKRCWATLDLKDKNCVHEECKSMCLKKNPKGHGSCLKSFGGKINCLCGYNCR</sequence>
<keyword evidence="3" id="KW-0964">Secreted</keyword>
<dbReference type="Proteomes" id="UP000694864">
    <property type="component" value="Chromosome 9"/>
</dbReference>
<proteinExistence type="inferred from homology"/>
<reference evidence="11" key="2">
    <citation type="submission" date="2025-08" db="UniProtKB">
        <authorList>
            <consortium name="RefSeq"/>
        </authorList>
    </citation>
    <scope>IDENTIFICATION</scope>
    <source>
        <tissue evidence="11">Leaf</tissue>
    </source>
</reference>
<gene>
    <name evidence="11" type="primary">LOC104714002</name>
</gene>
<evidence type="ECO:0000256" key="2">
    <source>
        <dbReference type="ARBA" id="ARBA00006722"/>
    </source>
</evidence>
<comment type="similarity">
    <text evidence="2">Belongs to the DEFL family.</text>
</comment>
<comment type="subcellular location">
    <subcellularLocation>
        <location evidence="1">Secreted</location>
    </subcellularLocation>
</comment>
<keyword evidence="7" id="KW-0611">Plant defense</keyword>
<keyword evidence="6 9" id="KW-0732">Signal</keyword>
<dbReference type="RefSeq" id="XP_019085827.1">
    <property type="nucleotide sequence ID" value="XM_019230282.1"/>
</dbReference>
<keyword evidence="5" id="KW-0295">Fungicide</keyword>
<evidence type="ECO:0000256" key="4">
    <source>
        <dbReference type="ARBA" id="ARBA00022529"/>
    </source>
</evidence>
<dbReference type="PANTHER" id="PTHR34783">
    <property type="entry name" value="DEFENSIN-LIKE PROTEIN 144-RELATED"/>
    <property type="match status" value="1"/>
</dbReference>
<name>A0ABM1QGD9_CAMSA</name>
<evidence type="ECO:0000256" key="9">
    <source>
        <dbReference type="SAM" id="SignalP"/>
    </source>
</evidence>
<organism evidence="10 11">
    <name type="scientific">Camelina sativa</name>
    <name type="common">False flax</name>
    <name type="synonym">Myagrum sativum</name>
    <dbReference type="NCBI Taxonomy" id="90675"/>
    <lineage>
        <taxon>Eukaryota</taxon>
        <taxon>Viridiplantae</taxon>
        <taxon>Streptophyta</taxon>
        <taxon>Embryophyta</taxon>
        <taxon>Tracheophyta</taxon>
        <taxon>Spermatophyta</taxon>
        <taxon>Magnoliopsida</taxon>
        <taxon>eudicotyledons</taxon>
        <taxon>Gunneridae</taxon>
        <taxon>Pentapetalae</taxon>
        <taxon>rosids</taxon>
        <taxon>malvids</taxon>
        <taxon>Brassicales</taxon>
        <taxon>Brassicaceae</taxon>
        <taxon>Camelineae</taxon>
        <taxon>Camelina</taxon>
    </lineage>
</organism>
<accession>A0ABM1QGD9</accession>
<dbReference type="Pfam" id="PF07333">
    <property type="entry name" value="SLR1-BP"/>
    <property type="match status" value="1"/>
</dbReference>
<feature type="signal peptide" evidence="9">
    <location>
        <begin position="1"/>
        <end position="24"/>
    </location>
</feature>
<dbReference type="PANTHER" id="PTHR34783:SF1">
    <property type="entry name" value="DEFENSIN-LIKE PROTEIN 144-RELATED"/>
    <property type="match status" value="1"/>
</dbReference>
<evidence type="ECO:0000313" key="10">
    <source>
        <dbReference type="Proteomes" id="UP000694864"/>
    </source>
</evidence>
<evidence type="ECO:0000313" key="11">
    <source>
        <dbReference type="RefSeq" id="XP_019085827.1"/>
    </source>
</evidence>
<evidence type="ECO:0000256" key="1">
    <source>
        <dbReference type="ARBA" id="ARBA00004613"/>
    </source>
</evidence>
<keyword evidence="4" id="KW-0929">Antimicrobial</keyword>